<dbReference type="PRINTS" id="PR00069">
    <property type="entry name" value="ALDKETRDTASE"/>
</dbReference>
<keyword evidence="6" id="KW-1185">Reference proteome</keyword>
<dbReference type="OMA" id="RHMKAFR"/>
<proteinExistence type="evidence at transcript level"/>
<dbReference type="GO" id="GO:0010349">
    <property type="term" value="F:L-galactose dehydrogenase activity"/>
    <property type="evidence" value="ECO:0007669"/>
    <property type="project" value="InterPro"/>
</dbReference>
<dbReference type="EMBL" id="KB631924">
    <property type="protein sequence ID" value="ERL87242.1"/>
    <property type="molecule type" value="Genomic_DNA"/>
</dbReference>
<dbReference type="InterPro" id="IPR044479">
    <property type="entry name" value="LGALDH-like"/>
</dbReference>
<dbReference type="PANTHER" id="PTHR42686">
    <property type="entry name" value="GH17980P-RELATED"/>
    <property type="match status" value="1"/>
</dbReference>
<dbReference type="OrthoDB" id="48988at2759"/>
<dbReference type="InterPro" id="IPR023210">
    <property type="entry name" value="NADP_OxRdtase_dom"/>
</dbReference>
<evidence type="ECO:0000313" key="6">
    <source>
        <dbReference type="Proteomes" id="UP000019118"/>
    </source>
</evidence>
<dbReference type="EMBL" id="BT128302">
    <property type="protein sequence ID" value="AEE63260.1"/>
    <property type="molecule type" value="mRNA"/>
</dbReference>
<dbReference type="Pfam" id="PF00248">
    <property type="entry name" value="Aldo_ket_red"/>
    <property type="match status" value="1"/>
</dbReference>
<reference evidence="6 7" key="2">
    <citation type="journal article" date="2013" name="Genome Biol.">
        <title>Draft genome of the mountain pine beetle, Dendroctonus ponderosae Hopkins, a major forest pest.</title>
        <authorList>
            <person name="Keeling C.I."/>
            <person name="Yuen M.M."/>
            <person name="Liao N.Y."/>
            <person name="Docking T.R."/>
            <person name="Chan S.K."/>
            <person name="Taylor G.A."/>
            <person name="Palmquist D.L."/>
            <person name="Jackman S.D."/>
            <person name="Nguyen A."/>
            <person name="Li M."/>
            <person name="Henderson H."/>
            <person name="Janes J.K."/>
            <person name="Zhao Y."/>
            <person name="Pandoh P."/>
            <person name="Moore R."/>
            <person name="Sperling F.A."/>
            <person name="Huber D.P."/>
            <person name="Birol I."/>
            <person name="Jones S.J."/>
            <person name="Bohlmann J."/>
        </authorList>
    </citation>
    <scope>NUCLEOTIDE SEQUENCE</scope>
</reference>
<reference evidence="2" key="1">
    <citation type="journal article" date="2012" name="Insect Biochem. Mol. Biol.">
        <title>Transcriptome and full-length cDNA resources for the mountain pine beetle, Dendroctonus ponderosae Hopkins, a major insect pest of pine forests.</title>
        <authorList>
            <person name="Keeling C.I."/>
            <person name="Henderson H."/>
            <person name="Li M."/>
            <person name="Yuen M."/>
            <person name="Clark E.L."/>
            <person name="Fraser J.D."/>
            <person name="Huber D.P."/>
            <person name="Liao N.Y."/>
            <person name="Roderick Docking T."/>
            <person name="Birol I."/>
            <person name="Chan S.K."/>
            <person name="Taylor G.A."/>
            <person name="Palmquist D."/>
            <person name="Jones S.J."/>
            <person name="Bohlmann J."/>
        </authorList>
    </citation>
    <scope>NUCLEOTIDE SEQUENCE</scope>
    <source>
        <tissue evidence="2">Pupae</tissue>
    </source>
</reference>
<dbReference type="STRING" id="77166.J3JYH4"/>
<dbReference type="HOGENOM" id="CLU_023205_2_3_1"/>
<dbReference type="FunFam" id="3.20.20.100:FF:000011">
    <property type="entry name" value="Aldo/keto reductase"/>
    <property type="match status" value="1"/>
</dbReference>
<gene>
    <name evidence="5" type="primary">109543926</name>
    <name evidence="4" type="ORF">D910_04640</name>
    <name evidence="3" type="ORF">YQE_11601</name>
</gene>
<dbReference type="CDD" id="cd19163">
    <property type="entry name" value="AKR_galDH"/>
    <property type="match status" value="1"/>
</dbReference>
<evidence type="ECO:0000313" key="5">
    <source>
        <dbReference type="EnsemblMetazoa" id="XP_019769420.1"/>
    </source>
</evidence>
<organism evidence="2">
    <name type="scientific">Dendroctonus ponderosae</name>
    <name type="common">Mountain pine beetle</name>
    <dbReference type="NCBI Taxonomy" id="77166"/>
    <lineage>
        <taxon>Eukaryota</taxon>
        <taxon>Metazoa</taxon>
        <taxon>Ecdysozoa</taxon>
        <taxon>Arthropoda</taxon>
        <taxon>Hexapoda</taxon>
        <taxon>Insecta</taxon>
        <taxon>Pterygota</taxon>
        <taxon>Neoptera</taxon>
        <taxon>Endopterygota</taxon>
        <taxon>Coleoptera</taxon>
        <taxon>Polyphaga</taxon>
        <taxon>Cucujiformia</taxon>
        <taxon>Curculionidae</taxon>
        <taxon>Scolytinae</taxon>
        <taxon>Dendroctonus</taxon>
    </lineage>
</organism>
<dbReference type="InterPro" id="IPR036812">
    <property type="entry name" value="NAD(P)_OxRdtase_dom_sf"/>
</dbReference>
<evidence type="ECO:0000313" key="7">
    <source>
        <dbReference type="Proteomes" id="UP000030742"/>
    </source>
</evidence>
<reference evidence="5" key="3">
    <citation type="submission" date="2024-08" db="UniProtKB">
        <authorList>
            <consortium name="EnsemblMetazoa"/>
        </authorList>
    </citation>
    <scope>IDENTIFICATION</scope>
</reference>
<feature type="domain" description="NADP-dependent oxidoreductase" evidence="1">
    <location>
        <begin position="36"/>
        <end position="312"/>
    </location>
</feature>
<dbReference type="Proteomes" id="UP000019118">
    <property type="component" value="Unassembled WGS sequence"/>
</dbReference>
<protein>
    <recommendedName>
        <fullName evidence="1">NADP-dependent oxidoreductase domain-containing protein</fullName>
    </recommendedName>
</protein>
<dbReference type="Proteomes" id="UP000030742">
    <property type="component" value="Unassembled WGS sequence"/>
</dbReference>
<name>J3JYH4_DENPD</name>
<dbReference type="SUPFAM" id="SSF51430">
    <property type="entry name" value="NAD(P)-linked oxidoreductase"/>
    <property type="match status" value="1"/>
</dbReference>
<dbReference type="KEGG" id="dpa:109543926"/>
<accession>J3JYH4</accession>
<dbReference type="AlphaFoldDB" id="J3JYH4"/>
<evidence type="ECO:0000313" key="4">
    <source>
        <dbReference type="EMBL" id="ERL87242.1"/>
    </source>
</evidence>
<dbReference type="PANTHER" id="PTHR42686:SF1">
    <property type="entry name" value="GH17980P-RELATED"/>
    <property type="match status" value="1"/>
</dbReference>
<evidence type="ECO:0000259" key="1">
    <source>
        <dbReference type="Pfam" id="PF00248"/>
    </source>
</evidence>
<dbReference type="Gene3D" id="3.20.20.100">
    <property type="entry name" value="NADP-dependent oxidoreductase domain"/>
    <property type="match status" value="1"/>
</dbReference>
<evidence type="ECO:0000313" key="3">
    <source>
        <dbReference type="EMBL" id="ENN71677.1"/>
    </source>
</evidence>
<dbReference type="EMBL" id="KB741259">
    <property type="protein sequence ID" value="ENN71677.1"/>
    <property type="molecule type" value="Genomic_DNA"/>
</dbReference>
<evidence type="ECO:0000313" key="2">
    <source>
        <dbReference type="EMBL" id="AEE63260.1"/>
    </source>
</evidence>
<sequence length="348" mass="39409">MSGILPETFVPGFHDEAQVRKMVYNDFGSTGLKVSKLSFGTGVFCYAYNDVSVENCRETLLKALKMGVNYIDTAPYYGHGESEEVLGKILEGIPRKAYYIATKVGRYEKDLKEQFNFSAEKTKQSIEASLQRLRLDYVDVLQVHDVEFAPSLDMVLNETLPTVQEIVKSGKARFMGVTGYPVRTLAECVQKSPVKLDMILSYARLTLFDETLKEFLPVFKKHHLAVVNAAVNGLGLLTNRGERSWHVATKQIKDVCATARQLCIQNDVELGKLAVWHSLQQEGPATTLVGMDSVEIVDYNLEVLHNGLTFKERELYQQVLGVFKTLKDRHWENHEVAKYWELMTISTK</sequence>
<dbReference type="GO" id="GO:0005829">
    <property type="term" value="C:cytosol"/>
    <property type="evidence" value="ECO:0007669"/>
    <property type="project" value="TreeGrafter"/>
</dbReference>
<dbReference type="EnsemblMetazoa" id="XM_019913861.1">
    <property type="protein sequence ID" value="XP_019769420.1"/>
    <property type="gene ID" value="LOC109543926"/>
</dbReference>
<dbReference type="InterPro" id="IPR020471">
    <property type="entry name" value="AKR"/>
</dbReference>